<comment type="caution">
    <text evidence="1">The sequence shown here is derived from an EMBL/GenBank/DDBJ whole genome shotgun (WGS) entry which is preliminary data.</text>
</comment>
<dbReference type="EMBL" id="LEKV01002393">
    <property type="protein sequence ID" value="KVI03258.1"/>
    <property type="molecule type" value="Genomic_DNA"/>
</dbReference>
<dbReference type="Proteomes" id="UP000243975">
    <property type="component" value="Unassembled WGS sequence"/>
</dbReference>
<evidence type="ECO:0000313" key="1">
    <source>
        <dbReference type="EMBL" id="KVI03258.1"/>
    </source>
</evidence>
<keyword evidence="2" id="KW-1185">Reference proteome</keyword>
<gene>
    <name evidence="1" type="ORF">Ccrd_018447</name>
</gene>
<organism evidence="1 2">
    <name type="scientific">Cynara cardunculus var. scolymus</name>
    <name type="common">Globe artichoke</name>
    <name type="synonym">Cynara scolymus</name>
    <dbReference type="NCBI Taxonomy" id="59895"/>
    <lineage>
        <taxon>Eukaryota</taxon>
        <taxon>Viridiplantae</taxon>
        <taxon>Streptophyta</taxon>
        <taxon>Embryophyta</taxon>
        <taxon>Tracheophyta</taxon>
        <taxon>Spermatophyta</taxon>
        <taxon>Magnoliopsida</taxon>
        <taxon>eudicotyledons</taxon>
        <taxon>Gunneridae</taxon>
        <taxon>Pentapetalae</taxon>
        <taxon>asterids</taxon>
        <taxon>campanulids</taxon>
        <taxon>Asterales</taxon>
        <taxon>Asteraceae</taxon>
        <taxon>Carduoideae</taxon>
        <taxon>Cardueae</taxon>
        <taxon>Carduinae</taxon>
        <taxon>Cynara</taxon>
    </lineage>
</organism>
<dbReference type="Gramene" id="KVI03258">
    <property type="protein sequence ID" value="KVI03258"/>
    <property type="gene ID" value="Ccrd_018447"/>
</dbReference>
<evidence type="ECO:0000313" key="2">
    <source>
        <dbReference type="Proteomes" id="UP000243975"/>
    </source>
</evidence>
<protein>
    <submittedName>
        <fullName evidence="1">Uncharacterized protein</fullName>
    </submittedName>
</protein>
<proteinExistence type="predicted"/>
<accession>A0A124SFH5</accession>
<reference evidence="1 2" key="1">
    <citation type="journal article" date="2016" name="Sci. Rep.">
        <title>The genome sequence of the outbreeding globe artichoke constructed de novo incorporating a phase-aware low-pass sequencing strategy of F1 progeny.</title>
        <authorList>
            <person name="Scaglione D."/>
            <person name="Reyes-Chin-Wo S."/>
            <person name="Acquadro A."/>
            <person name="Froenicke L."/>
            <person name="Portis E."/>
            <person name="Beitel C."/>
            <person name="Tirone M."/>
            <person name="Mauro R."/>
            <person name="Lo Monaco A."/>
            <person name="Mauromicale G."/>
            <person name="Faccioli P."/>
            <person name="Cattivelli L."/>
            <person name="Rieseberg L."/>
            <person name="Michelmore R."/>
            <person name="Lanteri S."/>
        </authorList>
    </citation>
    <scope>NUCLEOTIDE SEQUENCE [LARGE SCALE GENOMIC DNA]</scope>
    <source>
        <strain evidence="1">2C</strain>
    </source>
</reference>
<sequence>MAANLAQMGGSQEVFIAAYNQALEVLISSQLLRSPSNFSEVLEYNPSLPSIFLQPSIRLPDHELMLLLWND</sequence>
<name>A0A124SFH5_CYNCS</name>
<dbReference type="AlphaFoldDB" id="A0A124SFH5"/>